<dbReference type="InterPro" id="IPR050173">
    <property type="entry name" value="ABC_transporter_C-like"/>
</dbReference>
<dbReference type="InterPro" id="IPR003439">
    <property type="entry name" value="ABC_transporter-like_ATP-bd"/>
</dbReference>
<evidence type="ECO:0000256" key="3">
    <source>
        <dbReference type="ARBA" id="ARBA00022692"/>
    </source>
</evidence>
<feature type="transmembrane region" description="Helical" evidence="8">
    <location>
        <begin position="409"/>
        <end position="430"/>
    </location>
</feature>
<feature type="transmembrane region" description="Helical" evidence="8">
    <location>
        <begin position="889"/>
        <end position="907"/>
    </location>
</feature>
<dbReference type="InterPro" id="IPR044726">
    <property type="entry name" value="ABCC_6TM_D2"/>
</dbReference>
<feature type="transmembrane region" description="Helical" evidence="8">
    <location>
        <begin position="65"/>
        <end position="87"/>
    </location>
</feature>
<accession>A0A8H7W3E3</accession>
<dbReference type="InterPro" id="IPR003593">
    <property type="entry name" value="AAA+_ATPase"/>
</dbReference>
<dbReference type="PANTHER" id="PTHR24223:SF345">
    <property type="entry name" value="ABC MULTIDRUG TRANSPORTER (EUROFUNG)"/>
    <property type="match status" value="1"/>
</dbReference>
<feature type="transmembrane region" description="Helical" evidence="8">
    <location>
        <begin position="128"/>
        <end position="151"/>
    </location>
</feature>
<evidence type="ECO:0000256" key="5">
    <source>
        <dbReference type="ARBA" id="ARBA00022840"/>
    </source>
</evidence>
<evidence type="ECO:0008006" key="13">
    <source>
        <dbReference type="Google" id="ProtNLM"/>
    </source>
</evidence>
<dbReference type="InterPro" id="IPR056227">
    <property type="entry name" value="TMD0_ABC"/>
</dbReference>
<feature type="domain" description="ABC transporter" evidence="9">
    <location>
        <begin position="1206"/>
        <end position="1466"/>
    </location>
</feature>
<dbReference type="OrthoDB" id="6500128at2759"/>
<dbReference type="GO" id="GO:0016887">
    <property type="term" value="F:ATP hydrolysis activity"/>
    <property type="evidence" value="ECO:0007669"/>
    <property type="project" value="InterPro"/>
</dbReference>
<gene>
    <name evidence="11" type="ORF">IFR04_010592</name>
</gene>
<organism evidence="11 12">
    <name type="scientific">Cadophora malorum</name>
    <dbReference type="NCBI Taxonomy" id="108018"/>
    <lineage>
        <taxon>Eukaryota</taxon>
        <taxon>Fungi</taxon>
        <taxon>Dikarya</taxon>
        <taxon>Ascomycota</taxon>
        <taxon>Pezizomycotina</taxon>
        <taxon>Leotiomycetes</taxon>
        <taxon>Helotiales</taxon>
        <taxon>Ploettnerulaceae</taxon>
        <taxon>Cadophora</taxon>
    </lineage>
</organism>
<dbReference type="PROSITE" id="PS00211">
    <property type="entry name" value="ABC_TRANSPORTER_1"/>
    <property type="match status" value="2"/>
</dbReference>
<feature type="transmembrane region" description="Helical" evidence="8">
    <location>
        <begin position="313"/>
        <end position="337"/>
    </location>
</feature>
<evidence type="ECO:0000259" key="10">
    <source>
        <dbReference type="PROSITE" id="PS50929"/>
    </source>
</evidence>
<feature type="transmembrane region" description="Helical" evidence="8">
    <location>
        <begin position="492"/>
        <end position="515"/>
    </location>
</feature>
<evidence type="ECO:0000259" key="9">
    <source>
        <dbReference type="PROSITE" id="PS50893"/>
    </source>
</evidence>
<dbReference type="Pfam" id="PF00664">
    <property type="entry name" value="ABC_membrane"/>
    <property type="match status" value="1"/>
</dbReference>
<keyword evidence="6 8" id="KW-1133">Transmembrane helix</keyword>
<dbReference type="GO" id="GO:0016020">
    <property type="term" value="C:membrane"/>
    <property type="evidence" value="ECO:0007669"/>
    <property type="project" value="UniProtKB-SubCell"/>
</dbReference>
<dbReference type="InterPro" id="IPR017871">
    <property type="entry name" value="ABC_transporter-like_CS"/>
</dbReference>
<dbReference type="Pfam" id="PF00005">
    <property type="entry name" value="ABC_tran"/>
    <property type="match status" value="2"/>
</dbReference>
<feature type="transmembrane region" description="Helical" evidence="8">
    <location>
        <begin position="199"/>
        <end position="218"/>
    </location>
</feature>
<dbReference type="FunFam" id="1.20.1560.10:FF:000066">
    <property type="entry name" value="ABC multidrug transporter (Eurofung)"/>
    <property type="match status" value="1"/>
</dbReference>
<evidence type="ECO:0000256" key="2">
    <source>
        <dbReference type="ARBA" id="ARBA00022448"/>
    </source>
</evidence>
<comment type="caution">
    <text evidence="11">The sequence shown here is derived from an EMBL/GenBank/DDBJ whole genome shotgun (WGS) entry which is preliminary data.</text>
</comment>
<feature type="transmembrane region" description="Helical" evidence="8">
    <location>
        <begin position="93"/>
        <end position="116"/>
    </location>
</feature>
<dbReference type="CDD" id="cd18579">
    <property type="entry name" value="ABC_6TM_ABCC_D1"/>
    <property type="match status" value="1"/>
</dbReference>
<feature type="transmembrane region" description="Helical" evidence="8">
    <location>
        <begin position="33"/>
        <end position="53"/>
    </location>
</feature>
<dbReference type="GO" id="GO:0140359">
    <property type="term" value="F:ABC-type transporter activity"/>
    <property type="evidence" value="ECO:0007669"/>
    <property type="project" value="InterPro"/>
</dbReference>
<dbReference type="InterPro" id="IPR044746">
    <property type="entry name" value="ABCC_6TM_D1"/>
</dbReference>
<proteinExistence type="predicted"/>
<keyword evidence="5" id="KW-0067">ATP-binding</keyword>
<dbReference type="FunFam" id="1.20.1560.10:FF:000055">
    <property type="entry name" value="ABC multidrug transporter (Eurofung)"/>
    <property type="match status" value="1"/>
</dbReference>
<evidence type="ECO:0000313" key="12">
    <source>
        <dbReference type="Proteomes" id="UP000664132"/>
    </source>
</evidence>
<evidence type="ECO:0000256" key="4">
    <source>
        <dbReference type="ARBA" id="ARBA00022741"/>
    </source>
</evidence>
<dbReference type="Gene3D" id="1.20.1560.10">
    <property type="entry name" value="ABC transporter type 1, transmembrane domain"/>
    <property type="match status" value="2"/>
</dbReference>
<dbReference type="PROSITE" id="PS50893">
    <property type="entry name" value="ABC_TRANSPORTER_2"/>
    <property type="match status" value="2"/>
</dbReference>
<dbReference type="Proteomes" id="UP000664132">
    <property type="component" value="Unassembled WGS sequence"/>
</dbReference>
<feature type="transmembrane region" description="Helical" evidence="8">
    <location>
        <begin position="1113"/>
        <end position="1136"/>
    </location>
</feature>
<keyword evidence="2" id="KW-0813">Transport</keyword>
<evidence type="ECO:0000256" key="7">
    <source>
        <dbReference type="ARBA" id="ARBA00023136"/>
    </source>
</evidence>
<keyword evidence="3 8" id="KW-0812">Transmembrane</keyword>
<feature type="transmembrane region" description="Helical" evidence="8">
    <location>
        <begin position="927"/>
        <end position="953"/>
    </location>
</feature>
<dbReference type="Gene3D" id="3.40.50.300">
    <property type="entry name" value="P-loop containing nucleotide triphosphate hydrolases"/>
    <property type="match status" value="2"/>
</dbReference>
<evidence type="ECO:0000256" key="8">
    <source>
        <dbReference type="SAM" id="Phobius"/>
    </source>
</evidence>
<dbReference type="SUPFAM" id="SSF90123">
    <property type="entry name" value="ABC transporter transmembrane region"/>
    <property type="match status" value="2"/>
</dbReference>
<dbReference type="SUPFAM" id="SSF52540">
    <property type="entry name" value="P-loop containing nucleoside triphosphate hydrolases"/>
    <property type="match status" value="2"/>
</dbReference>
<keyword evidence="12" id="KW-1185">Reference proteome</keyword>
<dbReference type="GO" id="GO:0005524">
    <property type="term" value="F:ATP binding"/>
    <property type="evidence" value="ECO:0007669"/>
    <property type="project" value="UniProtKB-KW"/>
</dbReference>
<dbReference type="InterPro" id="IPR011527">
    <property type="entry name" value="ABC1_TM_dom"/>
</dbReference>
<dbReference type="InterPro" id="IPR036640">
    <property type="entry name" value="ABC1_TM_sf"/>
</dbReference>
<dbReference type="EMBL" id="JAFJYH010000192">
    <property type="protein sequence ID" value="KAG4416246.1"/>
    <property type="molecule type" value="Genomic_DNA"/>
</dbReference>
<dbReference type="PROSITE" id="PS50929">
    <property type="entry name" value="ABC_TM1F"/>
    <property type="match status" value="2"/>
</dbReference>
<feature type="domain" description="ABC transmembrane type-1" evidence="10">
    <location>
        <begin position="281"/>
        <end position="550"/>
    </location>
</feature>
<dbReference type="Pfam" id="PF24357">
    <property type="entry name" value="TMD0_ABC"/>
    <property type="match status" value="1"/>
</dbReference>
<evidence type="ECO:0000256" key="6">
    <source>
        <dbReference type="ARBA" id="ARBA00022989"/>
    </source>
</evidence>
<comment type="subcellular location">
    <subcellularLocation>
        <location evidence="1">Membrane</location>
        <topology evidence="1">Multi-pass membrane protein</topology>
    </subcellularLocation>
</comment>
<dbReference type="SMART" id="SM00382">
    <property type="entry name" value="AAA"/>
    <property type="match status" value="2"/>
</dbReference>
<protein>
    <recommendedName>
        <fullName evidence="13">ABC transporter</fullName>
    </recommendedName>
</protein>
<evidence type="ECO:0000256" key="1">
    <source>
        <dbReference type="ARBA" id="ARBA00004141"/>
    </source>
</evidence>
<evidence type="ECO:0000313" key="11">
    <source>
        <dbReference type="EMBL" id="KAG4416246.1"/>
    </source>
</evidence>
<dbReference type="PANTHER" id="PTHR24223">
    <property type="entry name" value="ATP-BINDING CASSETTE SUB-FAMILY C"/>
    <property type="match status" value="1"/>
</dbReference>
<sequence>MLDFSKCQDDSSFGPTVRGCRDDFDFTIRFENIFFALVPSSVFFACCIIRILFLLRKPGLFQSGALASCKLVLALAISAISLALLVICARSNITNATFTSSTVLYFVSALCITALSGFENTRSPRPSVLLQIFLLLTTIFDVVRVRTLWLAANGTENVTFCRLLTSNIVAKVVLLFLESHQKSNEVLHRYTHRNPEDKIGVFGLVAYTWLYSLFWKGYTTILNLNDLFPLDERLSTEGLQLRLVNHLKASGVKGRKHGLGLGKALSQTLSSSLVLPVVPRLALTAFRFCQPFLIHTLLDYLRKSDQSLPENYGYGLIGAAFLIYLGIAVSTSCYWYFHERALCKCRAALGGAIYLKTTEMRLGSSGDSAAVTLMSTDVERIRIGLLNLHEFWGNSVEVALASWLLERQLGAAVAAPLIVVLCCVIAGAFANRYTGGRQKVWMEKIQKRVGLTANVISNMKHLKISGLSRPVENLIQAMRVDELKAASRFRTVYVIAITLGFLPIALCPVMTFAVTNQTLDATTIFTSISYLLLLADPLSYIFQNTPNLLAAFTCLERIQDFLEQDPRDDYRISRTDLTSSDDGENEIKSVSAMSIKEGSFGWQVDKMTVRKINLDIPATQLTVVVGPVGSGKSTLCKALLGEVPFVEGRVVIDPSTVSRRIGYCDQTPYLSNTSIKSTIIGFSAFNRTRYQEVIYATLLEQVFAILPRADETIIGSDGISLSGGQKQRVSMARALYLESNFFVFDDILSGLDADTEDQVFRRVFGPDGLIRKRNATAVLCTHTIRHLPSADHIVALSSEGAIAEQGTFKDLLANQQYIHSLGLSASDDRVSLDTSSTVTVEETAKGEVQEAPTVPAPGIQGSGQIDRKNRMTGDPTVYKHYLGSLGKTSITAFIFFGLGWGFFYNWGNVWLQFWSKDVTSAHPSQSKAFYVGLYTLFQMCYVGSLFFVFFICYRTMVRVSGSKLHEAALSTLITAPLRFFTTTDTGLVTNLFSQDMTLIDNELPVAVTNLALDLCNAIGMAAVISTASPWLSISYPVLFLVLWVVQRFYLRTSRQLRFLDLEAKSPFTHFLDTIKDVATFRAFGWVPDGIKTNNRLLNDSQRPAYLLAMVQRWLLFTLQTLVMLLAVGVVTLATQLRASSGFTGASLVTLMTFGDVLNYIIRWFTQLETSIGAVTRLKNFSENITPESLKGETAIPSTEWPTQGGVQISGISASYVDTSAGDESSLALKDLSLTILPGEKVAICGRSGSGKSSTILLLLRLLDPLSMCSEDIMIDDIPLHHIDRSTLRERIIAIPQDPVFLPDGTSFMSNLDPFGRSTAEECRSVLEIVGLWSIIEAAQGLESGMSVEMLSQGQKQLFSLARAILRARIRAREIVSEFGTVAANKIRGILLLDEVSSSVDQETDRAMQRIILKEFACYTIVMVSHRLDMVMGFDTVVVMEKGSVVETGEPKALVETQGSRFKELWSLGNKG</sequence>
<reference evidence="11" key="1">
    <citation type="submission" date="2021-02" db="EMBL/GenBank/DDBJ databases">
        <title>Genome sequence Cadophora malorum strain M34.</title>
        <authorList>
            <person name="Stefanovic E."/>
            <person name="Vu D."/>
            <person name="Scully C."/>
            <person name="Dijksterhuis J."/>
            <person name="Roader J."/>
            <person name="Houbraken J."/>
        </authorList>
    </citation>
    <scope>NUCLEOTIDE SEQUENCE</scope>
    <source>
        <strain evidence="11">M34</strain>
    </source>
</reference>
<feature type="transmembrane region" description="Helical" evidence="8">
    <location>
        <begin position="1030"/>
        <end position="1050"/>
    </location>
</feature>
<feature type="domain" description="ABC transmembrane type-1" evidence="10">
    <location>
        <begin position="894"/>
        <end position="1169"/>
    </location>
</feature>
<keyword evidence="7 8" id="KW-0472">Membrane</keyword>
<keyword evidence="4" id="KW-0547">Nucleotide-binding</keyword>
<dbReference type="InterPro" id="IPR027417">
    <property type="entry name" value="P-loop_NTPase"/>
</dbReference>
<name>A0A8H7W3E3_9HELO</name>
<feature type="domain" description="ABC transporter" evidence="9">
    <location>
        <begin position="590"/>
        <end position="824"/>
    </location>
</feature>
<dbReference type="CDD" id="cd18580">
    <property type="entry name" value="ABC_6TM_ABCC_D2"/>
    <property type="match status" value="1"/>
</dbReference>
<feature type="transmembrane region" description="Helical" evidence="8">
    <location>
        <begin position="521"/>
        <end position="542"/>
    </location>
</feature>